<sequence>MSVFVKAFAEAPDGDALLAGGAFAASSAGPGDDVFVASGVPGGDVFVASGVPGDDVFVAEAEGLAALRELGGLTTPDVIVANQELLVLSLLQPRPHSEAFWEQFAHALAHLHTSTVHARFGWHRDNWLGRRRQVNTWADDGFAFFAERRLLRWLPEPRVEAALEPADRAALERLCDCLPELLPPRPACLTHGDLWCQNVMATPDGRAALIDPAVSYTWAEVDLAHLWTTAPPPESQRFFDVYAELTDLDHDWRARMPIIQLRQHLAVLAQFDDDWGAAKTIRATLAPFRPSP</sequence>
<protein>
    <submittedName>
        <fullName evidence="2">Fructosamine kinase family protein</fullName>
    </submittedName>
</protein>
<dbReference type="EMBL" id="JAENHP010000020">
    <property type="protein sequence ID" value="MBM2621624.1"/>
    <property type="molecule type" value="Genomic_DNA"/>
</dbReference>
<evidence type="ECO:0000313" key="2">
    <source>
        <dbReference type="EMBL" id="MBM2621624.1"/>
    </source>
</evidence>
<evidence type="ECO:0000256" key="1">
    <source>
        <dbReference type="PIRNR" id="PIRNR006221"/>
    </source>
</evidence>
<keyword evidence="1 2" id="KW-0418">Kinase</keyword>
<dbReference type="Pfam" id="PF03881">
    <property type="entry name" value="Fructosamin_kin"/>
    <property type="match status" value="1"/>
</dbReference>
<dbReference type="Gene3D" id="3.90.1200.10">
    <property type="match status" value="1"/>
</dbReference>
<dbReference type="PANTHER" id="PTHR12149:SF8">
    <property type="entry name" value="PROTEIN-RIBULOSAMINE 3-KINASE"/>
    <property type="match status" value="1"/>
</dbReference>
<dbReference type="GO" id="GO:0016301">
    <property type="term" value="F:kinase activity"/>
    <property type="evidence" value="ECO:0007669"/>
    <property type="project" value="UniProtKB-KW"/>
</dbReference>
<name>A0ABS2AP90_9ACTN</name>
<dbReference type="PANTHER" id="PTHR12149">
    <property type="entry name" value="FRUCTOSAMINE 3 KINASE-RELATED PROTEIN"/>
    <property type="match status" value="1"/>
</dbReference>
<dbReference type="InterPro" id="IPR016477">
    <property type="entry name" value="Fructo-/Ketosamine-3-kinase"/>
</dbReference>
<keyword evidence="3" id="KW-1185">Reference proteome</keyword>
<evidence type="ECO:0000313" key="3">
    <source>
        <dbReference type="Proteomes" id="UP000632138"/>
    </source>
</evidence>
<comment type="caution">
    <text evidence="2">The sequence shown here is derived from an EMBL/GenBank/DDBJ whole genome shotgun (WGS) entry which is preliminary data.</text>
</comment>
<dbReference type="InterPro" id="IPR011009">
    <property type="entry name" value="Kinase-like_dom_sf"/>
</dbReference>
<reference evidence="2 3" key="1">
    <citation type="submission" date="2021-01" db="EMBL/GenBank/DDBJ databases">
        <title>Actinoplanes sp. nov. LDG1-06 isolated from lichen.</title>
        <authorList>
            <person name="Saeng-In P."/>
            <person name="Phongsopitanun W."/>
            <person name="Kanchanasin P."/>
            <person name="Yuki M."/>
            <person name="Kudo T."/>
            <person name="Ohkuma M."/>
            <person name="Tanasupawat S."/>
        </authorList>
    </citation>
    <scope>NUCLEOTIDE SEQUENCE [LARGE SCALE GENOMIC DNA]</scope>
    <source>
        <strain evidence="2 3">LDG1-06</strain>
    </source>
</reference>
<keyword evidence="1" id="KW-0808">Transferase</keyword>
<accession>A0ABS2AP90</accession>
<dbReference type="SUPFAM" id="SSF56112">
    <property type="entry name" value="Protein kinase-like (PK-like)"/>
    <property type="match status" value="1"/>
</dbReference>
<proteinExistence type="inferred from homology"/>
<dbReference type="PIRSF" id="PIRSF006221">
    <property type="entry name" value="Ketosamine-3-kinase"/>
    <property type="match status" value="1"/>
</dbReference>
<dbReference type="Proteomes" id="UP000632138">
    <property type="component" value="Unassembled WGS sequence"/>
</dbReference>
<gene>
    <name evidence="2" type="ORF">JIG36_39585</name>
</gene>
<comment type="similarity">
    <text evidence="1">Belongs to the fructosamine kinase family.</text>
</comment>
<organism evidence="2 3">
    <name type="scientific">Paractinoplanes ovalisporus</name>
    <dbReference type="NCBI Taxonomy" id="2810368"/>
    <lineage>
        <taxon>Bacteria</taxon>
        <taxon>Bacillati</taxon>
        <taxon>Actinomycetota</taxon>
        <taxon>Actinomycetes</taxon>
        <taxon>Micromonosporales</taxon>
        <taxon>Micromonosporaceae</taxon>
        <taxon>Paractinoplanes</taxon>
    </lineage>
</organism>
<dbReference type="Gene3D" id="3.30.200.20">
    <property type="entry name" value="Phosphorylase Kinase, domain 1"/>
    <property type="match status" value="1"/>
</dbReference>